<gene>
    <name evidence="1" type="ORF">R9Z33_06290</name>
</gene>
<sequence>MPVVEPWARSGLTLLWGAEALRDLAEPSQILPLRALFGWRGEWPADLPANEGRTLVATGLEATLDCLVQDDAEAWLAFDLRDLVLGFQQAYEGQRALVLWLPSGQQRVACDPATDAWLWTTTENTKLPLGRLLFSGAASDARAISPPGWRGAKEGPGLIGLHQARLS</sequence>
<proteinExistence type="predicted"/>
<protein>
    <submittedName>
        <fullName evidence="1">Uncharacterized protein</fullName>
    </submittedName>
</protein>
<name>A0ABZ0PMM1_9PROT</name>
<reference evidence="1 2" key="1">
    <citation type="submission" date="2023-11" db="EMBL/GenBank/DDBJ databases">
        <title>Arctic aerobic anoxygenic photoheterotroph Sediminicoccus rosea KRV36 adapts its photosynthesis to long days of polar summer.</title>
        <authorList>
            <person name="Tomasch J."/>
            <person name="Kopejtka K."/>
            <person name="Bily T."/>
            <person name="Gardiner A.T."/>
            <person name="Gardian Z."/>
            <person name="Shivaramu S."/>
            <person name="Koblizek M."/>
            <person name="Engelhardt F."/>
            <person name="Kaftan D."/>
        </authorList>
    </citation>
    <scope>NUCLEOTIDE SEQUENCE [LARGE SCALE GENOMIC DNA]</scope>
    <source>
        <strain evidence="1 2">R-30</strain>
    </source>
</reference>
<dbReference type="Proteomes" id="UP001305521">
    <property type="component" value="Chromosome"/>
</dbReference>
<organism evidence="1 2">
    <name type="scientific">Sediminicoccus rosea</name>
    <dbReference type="NCBI Taxonomy" id="1225128"/>
    <lineage>
        <taxon>Bacteria</taxon>
        <taxon>Pseudomonadati</taxon>
        <taxon>Pseudomonadota</taxon>
        <taxon>Alphaproteobacteria</taxon>
        <taxon>Acetobacterales</taxon>
        <taxon>Roseomonadaceae</taxon>
        <taxon>Sediminicoccus</taxon>
    </lineage>
</organism>
<dbReference type="EMBL" id="CP137852">
    <property type="protein sequence ID" value="WPB86481.1"/>
    <property type="molecule type" value="Genomic_DNA"/>
</dbReference>
<keyword evidence="2" id="KW-1185">Reference proteome</keyword>
<accession>A0ABZ0PMM1</accession>
<evidence type="ECO:0000313" key="2">
    <source>
        <dbReference type="Proteomes" id="UP001305521"/>
    </source>
</evidence>
<evidence type="ECO:0000313" key="1">
    <source>
        <dbReference type="EMBL" id="WPB86481.1"/>
    </source>
</evidence>
<dbReference type="RefSeq" id="WP_318650454.1">
    <property type="nucleotide sequence ID" value="NZ_CP137852.1"/>
</dbReference>